<gene>
    <name evidence="3" type="ORF">BCR33DRAFT_779501</name>
</gene>
<dbReference type="InterPro" id="IPR009643">
    <property type="entry name" value="HS1-bd"/>
</dbReference>
<evidence type="ECO:0000313" key="3">
    <source>
        <dbReference type="EMBL" id="ORY53178.1"/>
    </source>
</evidence>
<feature type="region of interest" description="Disordered" evidence="2">
    <location>
        <begin position="72"/>
        <end position="92"/>
    </location>
</feature>
<comment type="caution">
    <text evidence="3">The sequence shown here is derived from an EMBL/GenBank/DDBJ whole genome shotgun (WGS) entry which is preliminary data.</text>
</comment>
<feature type="region of interest" description="Disordered" evidence="2">
    <location>
        <begin position="1"/>
        <end position="21"/>
    </location>
</feature>
<sequence>MDTTTSAKGNPQNTPSANSEELSAFVESLLAQMQSKFNSMSSEILGKSTGGNGRENTGLETNIEELVKQADADESAVNNAASAAVQQHKNRQ</sequence>
<dbReference type="Pfam" id="PF06825">
    <property type="entry name" value="HSBP1"/>
    <property type="match status" value="1"/>
</dbReference>
<feature type="compositionally biased region" description="Low complexity" evidence="2">
    <location>
        <begin position="75"/>
        <end position="85"/>
    </location>
</feature>
<dbReference type="GO" id="GO:0003714">
    <property type="term" value="F:transcription corepressor activity"/>
    <property type="evidence" value="ECO:0007669"/>
    <property type="project" value="InterPro"/>
</dbReference>
<evidence type="ECO:0000313" key="4">
    <source>
        <dbReference type="Proteomes" id="UP000193642"/>
    </source>
</evidence>
<reference evidence="3 4" key="1">
    <citation type="submission" date="2016-07" db="EMBL/GenBank/DDBJ databases">
        <title>Pervasive Adenine N6-methylation of Active Genes in Fungi.</title>
        <authorList>
            <consortium name="DOE Joint Genome Institute"/>
            <person name="Mondo S.J."/>
            <person name="Dannebaum R.O."/>
            <person name="Kuo R.C."/>
            <person name="Labutti K."/>
            <person name="Haridas S."/>
            <person name="Kuo A."/>
            <person name="Salamov A."/>
            <person name="Ahrendt S.R."/>
            <person name="Lipzen A."/>
            <person name="Sullivan W."/>
            <person name="Andreopoulos W.B."/>
            <person name="Clum A."/>
            <person name="Lindquist E."/>
            <person name="Daum C."/>
            <person name="Ramamoorthy G.K."/>
            <person name="Gryganskyi A."/>
            <person name="Culley D."/>
            <person name="Magnuson J.K."/>
            <person name="James T.Y."/>
            <person name="O'Malley M.A."/>
            <person name="Stajich J.E."/>
            <person name="Spatafora J.W."/>
            <person name="Visel A."/>
            <person name="Grigoriev I.V."/>
        </authorList>
    </citation>
    <scope>NUCLEOTIDE SEQUENCE [LARGE SCALE GENOMIC DNA]</scope>
    <source>
        <strain evidence="3 4">JEL800</strain>
    </source>
</reference>
<keyword evidence="4" id="KW-1185">Reference proteome</keyword>
<accession>A0A1Y2D1L7</accession>
<dbReference type="Proteomes" id="UP000193642">
    <property type="component" value="Unassembled WGS sequence"/>
</dbReference>
<evidence type="ECO:0000256" key="2">
    <source>
        <dbReference type="SAM" id="MobiDB-lite"/>
    </source>
</evidence>
<dbReference type="OrthoDB" id="4159489at2759"/>
<name>A0A1Y2D1L7_9FUNG</name>
<comment type="similarity">
    <text evidence="1">Belongs to the HSBP1 family.</text>
</comment>
<dbReference type="EMBL" id="MCGO01000002">
    <property type="protein sequence ID" value="ORY53178.1"/>
    <property type="molecule type" value="Genomic_DNA"/>
</dbReference>
<organism evidence="3 4">
    <name type="scientific">Rhizoclosmatium globosum</name>
    <dbReference type="NCBI Taxonomy" id="329046"/>
    <lineage>
        <taxon>Eukaryota</taxon>
        <taxon>Fungi</taxon>
        <taxon>Fungi incertae sedis</taxon>
        <taxon>Chytridiomycota</taxon>
        <taxon>Chytridiomycota incertae sedis</taxon>
        <taxon>Chytridiomycetes</taxon>
        <taxon>Chytridiales</taxon>
        <taxon>Chytriomycetaceae</taxon>
        <taxon>Rhizoclosmatium</taxon>
    </lineage>
</organism>
<protein>
    <recommendedName>
        <fullName evidence="5">Heat shock factor binding protein 1</fullName>
    </recommendedName>
</protein>
<dbReference type="Gene3D" id="1.20.5.430">
    <property type="match status" value="1"/>
</dbReference>
<dbReference type="AlphaFoldDB" id="A0A1Y2D1L7"/>
<evidence type="ECO:0008006" key="5">
    <source>
        <dbReference type="Google" id="ProtNLM"/>
    </source>
</evidence>
<proteinExistence type="inferred from homology"/>
<evidence type="ECO:0000256" key="1">
    <source>
        <dbReference type="ARBA" id="ARBA00006349"/>
    </source>
</evidence>